<protein>
    <recommendedName>
        <fullName evidence="1">DUF6602 domain-containing protein</fullName>
    </recommendedName>
</protein>
<feature type="domain" description="DUF6602" evidence="1">
    <location>
        <begin position="25"/>
        <end position="132"/>
    </location>
</feature>
<sequence>MNKIDLKKLFSSLQKQMEQALATDRTFILHPGSKGDALENTWIEWLRNYLPNRYSVDKAFVIDCEGQVSEQIDVVIYDCWFTPFVFKQNGIKYIPAEGVYAVFEVKPDIKGSAGGISYIEYASKKIESVRALRRTSTNMINSGSLVSARPLTKIIGGILCCTNSYTHQDDNKTINSHLSDLTGFGGIDCGCIIDYGSFVVDYEGEEDTSLSTPGQFEERIQSYYSQRKVNSISFSQPQNSLVTFFMQLTRYLQQAIGTVPAIDMNIYLSSINETIDPEI</sequence>
<name>A0AAF0BEP2_PORGN</name>
<dbReference type="RefSeq" id="WP_256824442.1">
    <property type="nucleotide sequence ID" value="NZ_CP116614.1"/>
</dbReference>
<gene>
    <name evidence="2" type="ORF">NY151_07605</name>
</gene>
<evidence type="ECO:0000259" key="1">
    <source>
        <dbReference type="Pfam" id="PF20247"/>
    </source>
</evidence>
<proteinExistence type="predicted"/>
<dbReference type="CDD" id="cd21411">
    <property type="entry name" value="NucC"/>
    <property type="match status" value="1"/>
</dbReference>
<evidence type="ECO:0000313" key="2">
    <source>
        <dbReference type="EMBL" id="WCG02528.1"/>
    </source>
</evidence>
<dbReference type="EMBL" id="CP116614">
    <property type="protein sequence ID" value="WCG02528.1"/>
    <property type="molecule type" value="Genomic_DNA"/>
</dbReference>
<dbReference type="InterPro" id="IPR046537">
    <property type="entry name" value="DUF6602"/>
</dbReference>
<accession>A0AAF0BEP2</accession>
<dbReference type="AlphaFoldDB" id="A0AAF0BEP2"/>
<dbReference type="Pfam" id="PF20247">
    <property type="entry name" value="DUF6602"/>
    <property type="match status" value="1"/>
</dbReference>
<reference evidence="2" key="1">
    <citation type="submission" date="2023-01" db="EMBL/GenBank/DDBJ databases">
        <title>Phages are important unrecognized players in the ecology of the oral pathogen Porphyromonas gingivalis.</title>
        <authorList>
            <person name="Matrishin C.B."/>
            <person name="Kauffman K.M."/>
        </authorList>
    </citation>
    <scope>NUCLEOTIDE SEQUENCE</scope>
    <source>
        <strain evidence="2">ATCC 49417</strain>
    </source>
</reference>
<evidence type="ECO:0000313" key="3">
    <source>
        <dbReference type="Proteomes" id="UP001179501"/>
    </source>
</evidence>
<dbReference type="Proteomes" id="UP001179501">
    <property type="component" value="Chromosome"/>
</dbReference>
<organism evidence="2 3">
    <name type="scientific">Porphyromonas gingivalis</name>
    <name type="common">Bacteroides gingivalis</name>
    <dbReference type="NCBI Taxonomy" id="837"/>
    <lineage>
        <taxon>Bacteria</taxon>
        <taxon>Pseudomonadati</taxon>
        <taxon>Bacteroidota</taxon>
        <taxon>Bacteroidia</taxon>
        <taxon>Bacteroidales</taxon>
        <taxon>Porphyromonadaceae</taxon>
        <taxon>Porphyromonas</taxon>
    </lineage>
</organism>